<sequence length="27" mass="3169">MRTFNKSIFESNPSPLHYCNRLLGQSQ</sequence>
<keyword evidence="1" id="KW-0687">Ribonucleoprotein</keyword>
<keyword evidence="1" id="KW-0934">Plastid</keyword>
<proteinExistence type="predicted"/>
<name>A0A385G1R7_9MAGN</name>
<gene>
    <name evidence="1" type="primary">rpl23</name>
</gene>
<accession>A0A385G1R7</accession>
<reference evidence="1" key="1">
    <citation type="submission" date="2017-08" db="EMBL/GenBank/DDBJ databases">
        <title>The chloroplast genome adaptation of Cassytha filiformis to its parasitism.</title>
        <authorList>
            <person name="Ma H."/>
            <person name="Zhang C."/>
            <person name="Liu Z."/>
            <person name="Ci X."/>
            <person name="Li J."/>
        </authorList>
    </citation>
    <scope>NUCLEOTIDE SEQUENCE</scope>
</reference>
<geneLocation type="chloroplast" evidence="1"/>
<dbReference type="AlphaFoldDB" id="A0A385G1R7"/>
<evidence type="ECO:0000313" key="1">
    <source>
        <dbReference type="EMBL" id="AXV54170.1"/>
    </source>
</evidence>
<dbReference type="GO" id="GO:0005840">
    <property type="term" value="C:ribosome"/>
    <property type="evidence" value="ECO:0007669"/>
    <property type="project" value="UniProtKB-KW"/>
</dbReference>
<dbReference type="EMBL" id="MF686119">
    <property type="protein sequence ID" value="AXV54170.1"/>
    <property type="molecule type" value="Genomic_DNA"/>
</dbReference>
<protein>
    <submittedName>
        <fullName evidence="1">Ribosomal protein L23</fullName>
    </submittedName>
</protein>
<keyword evidence="1" id="KW-0150">Chloroplast</keyword>
<organism evidence="1">
    <name type="scientific">Cassytha filiformis</name>
    <dbReference type="NCBI Taxonomy" id="121073"/>
    <lineage>
        <taxon>Eukaryota</taxon>
        <taxon>Viridiplantae</taxon>
        <taxon>Streptophyta</taxon>
        <taxon>Embryophyta</taxon>
        <taxon>Tracheophyta</taxon>
        <taxon>Spermatophyta</taxon>
        <taxon>Magnoliopsida</taxon>
        <taxon>Magnoliidae</taxon>
        <taxon>Laurales</taxon>
        <taxon>Lauraceae</taxon>
        <taxon>Cassytha</taxon>
    </lineage>
</organism>
<keyword evidence="1" id="KW-0689">Ribosomal protein</keyword>